<dbReference type="SMART" id="SM00454">
    <property type="entry name" value="SAM"/>
    <property type="match status" value="2"/>
</dbReference>
<feature type="domain" description="SAM" evidence="12">
    <location>
        <begin position="407"/>
        <end position="471"/>
    </location>
</feature>
<feature type="region of interest" description="Disordered" evidence="10">
    <location>
        <begin position="210"/>
        <end position="334"/>
    </location>
</feature>
<reference evidence="13" key="2">
    <citation type="journal article" date="2020" name="Biotechnol. Bioeng.">
        <title>Chromosome-scale scaffolds for the Chinese hamster reference genome assembly to facilitate the study of the CHO epigenome.</title>
        <authorList>
            <person name="Hilliard W."/>
            <person name="MacDonald M."/>
            <person name="Lee K.H."/>
        </authorList>
    </citation>
    <scope>NUCLEOTIDE SEQUENCE [LARGE SCALE GENOMIC DNA]</scope>
    <source>
        <strain evidence="13">17A/GY</strain>
    </source>
</reference>
<feature type="compositionally biased region" description="Basic and acidic residues" evidence="10">
    <location>
        <begin position="266"/>
        <end position="275"/>
    </location>
</feature>
<keyword evidence="13" id="KW-1185">Reference proteome</keyword>
<keyword evidence="2 9" id="KW-0728">SH3 domain</keyword>
<dbReference type="FunFam" id="1.10.150.50:FF:000024">
    <property type="entry name" value="Putative sam and sh3 domain-containing protein 1"/>
    <property type="match status" value="1"/>
</dbReference>
<evidence type="ECO:0000256" key="2">
    <source>
        <dbReference type="ARBA" id="ARBA00022443"/>
    </source>
</evidence>
<evidence type="ECO:0000313" key="14">
    <source>
        <dbReference type="RefSeq" id="XP_027257842.1"/>
    </source>
</evidence>
<dbReference type="Pfam" id="PF07653">
    <property type="entry name" value="SH3_2"/>
    <property type="match status" value="1"/>
</dbReference>
<evidence type="ECO:0000256" key="1">
    <source>
        <dbReference type="ARBA" id="ARBA00004496"/>
    </source>
</evidence>
<feature type="region of interest" description="Disordered" evidence="10">
    <location>
        <begin position="392"/>
        <end position="414"/>
    </location>
</feature>
<feature type="compositionally biased region" description="Basic and acidic residues" evidence="10">
    <location>
        <begin position="729"/>
        <end position="738"/>
    </location>
</feature>
<feature type="compositionally biased region" description="Polar residues" evidence="10">
    <location>
        <begin position="229"/>
        <end position="240"/>
    </location>
</feature>
<dbReference type="SUPFAM" id="SSF47769">
    <property type="entry name" value="SAM/Pointed domain"/>
    <property type="match status" value="2"/>
</dbReference>
<dbReference type="InterPro" id="IPR001660">
    <property type="entry name" value="SAM"/>
</dbReference>
<feature type="domain" description="SAM" evidence="12">
    <location>
        <begin position="946"/>
        <end position="1006"/>
    </location>
</feature>
<keyword evidence="4" id="KW-0597">Phosphoprotein</keyword>
<name>A0A9J7JFP4_CRIGR</name>
<comment type="subcellular location">
    <subcellularLocation>
        <location evidence="1">Cytoplasm</location>
    </subcellularLocation>
</comment>
<evidence type="ECO:0000259" key="11">
    <source>
        <dbReference type="PROSITE" id="PS50002"/>
    </source>
</evidence>
<dbReference type="Proteomes" id="UP001108280">
    <property type="component" value="Chromosome 2"/>
</dbReference>
<keyword evidence="3" id="KW-0963">Cytoplasm</keyword>
<dbReference type="InterPro" id="IPR035720">
    <property type="entry name" value="SASH1_SH3"/>
</dbReference>
<dbReference type="InterPro" id="IPR051725">
    <property type="entry name" value="SAM-SH3_domain_protein"/>
</dbReference>
<evidence type="ECO:0000313" key="13">
    <source>
        <dbReference type="Proteomes" id="UP001108280"/>
    </source>
</evidence>
<feature type="compositionally biased region" description="Low complexity" evidence="10">
    <location>
        <begin position="279"/>
        <end position="297"/>
    </location>
</feature>
<proteinExistence type="predicted"/>
<dbReference type="InterPro" id="IPR001452">
    <property type="entry name" value="SH3_domain"/>
</dbReference>
<accession>A0A9J7JFP4</accession>
<evidence type="ECO:0000256" key="10">
    <source>
        <dbReference type="SAM" id="MobiDB-lite"/>
    </source>
</evidence>
<dbReference type="GO" id="GO:0031435">
    <property type="term" value="F:mitogen-activated protein kinase kinase kinase binding"/>
    <property type="evidence" value="ECO:0007669"/>
    <property type="project" value="TreeGrafter"/>
</dbReference>
<reference evidence="14" key="3">
    <citation type="submission" date="2025-08" db="UniProtKB">
        <authorList>
            <consortium name="RefSeq"/>
        </authorList>
    </citation>
    <scope>IDENTIFICATION</scope>
    <source>
        <strain evidence="14">17A/GY</strain>
        <tissue evidence="14">Liver</tissue>
    </source>
</reference>
<dbReference type="Pfam" id="PF00536">
    <property type="entry name" value="SAM_1"/>
    <property type="match status" value="1"/>
</dbReference>
<dbReference type="CDD" id="cd09492">
    <property type="entry name" value="SAM_SASH1_repeat2"/>
    <property type="match status" value="1"/>
</dbReference>
<feature type="region of interest" description="Disordered" evidence="10">
    <location>
        <begin position="778"/>
        <end position="827"/>
    </location>
</feature>
<dbReference type="GO" id="GO:0005737">
    <property type="term" value="C:cytoplasm"/>
    <property type="evidence" value="ECO:0007669"/>
    <property type="project" value="UniProtKB-SubCell"/>
</dbReference>
<dbReference type="Gene3D" id="1.10.150.50">
    <property type="entry name" value="Transcription Factor, Ets-1"/>
    <property type="match status" value="2"/>
</dbReference>
<evidence type="ECO:0000256" key="7">
    <source>
        <dbReference type="ARBA" id="ARBA00064556"/>
    </source>
</evidence>
<feature type="compositionally biased region" description="Polar residues" evidence="10">
    <location>
        <begin position="502"/>
        <end position="539"/>
    </location>
</feature>
<dbReference type="GeneID" id="100763181"/>
<dbReference type="PROSITE" id="PS50002">
    <property type="entry name" value="SH3"/>
    <property type="match status" value="1"/>
</dbReference>
<dbReference type="Pfam" id="PF07647">
    <property type="entry name" value="SAM_2"/>
    <property type="match status" value="1"/>
</dbReference>
<dbReference type="SUPFAM" id="SSF50044">
    <property type="entry name" value="SH3-domain"/>
    <property type="match status" value="1"/>
</dbReference>
<feature type="compositionally biased region" description="Low complexity" evidence="10">
    <location>
        <begin position="92"/>
        <end position="104"/>
    </location>
</feature>
<dbReference type="Pfam" id="PF26285">
    <property type="entry name" value="SASH1_Homeodomain"/>
    <property type="match status" value="1"/>
</dbReference>
<dbReference type="InterPro" id="IPR058666">
    <property type="entry name" value="SASH1/NUB1_homeodomain"/>
</dbReference>
<evidence type="ECO:0000256" key="3">
    <source>
        <dbReference type="ARBA" id="ARBA00022490"/>
    </source>
</evidence>
<evidence type="ECO:0000256" key="5">
    <source>
        <dbReference type="ARBA" id="ARBA00022737"/>
    </source>
</evidence>
<dbReference type="PANTHER" id="PTHR12301:SF3">
    <property type="entry name" value="SAM AND SH3 DOMAIN-CONTAINING PROTEIN 1"/>
    <property type="match status" value="1"/>
</dbReference>
<dbReference type="AlphaFoldDB" id="A0A9J7JFP4"/>
<dbReference type="InterPro" id="IPR013761">
    <property type="entry name" value="SAM/pointed_sf"/>
</dbReference>
<reference evidence="13" key="1">
    <citation type="journal article" date="2018" name="Biotechnol. Bioeng.">
        <title>A reference genome of the Chinese hamster based on a hybrid assembly strategy.</title>
        <authorList>
            <person name="Rupp O."/>
            <person name="MacDonald M.L."/>
            <person name="Li S."/>
            <person name="Dhiman H."/>
            <person name="Polson S."/>
            <person name="Griep S."/>
            <person name="Heffner K."/>
            <person name="Hernandez I."/>
            <person name="Brinkrolf K."/>
            <person name="Jadhav V."/>
            <person name="Samoudi M."/>
            <person name="Hao H."/>
            <person name="Kingham B."/>
            <person name="Goesmann A."/>
            <person name="Betenbaugh M.J."/>
            <person name="Lewis N.E."/>
            <person name="Borth N."/>
            <person name="Lee K.H."/>
        </authorList>
    </citation>
    <scope>NUCLEOTIDE SEQUENCE [LARGE SCALE GENOMIC DNA]</scope>
    <source>
        <strain evidence="13">17A/GY</strain>
    </source>
</reference>
<feature type="region of interest" description="Disordered" evidence="10">
    <location>
        <begin position="75"/>
        <end position="105"/>
    </location>
</feature>
<sequence length="1012" mass="111101">MPRPSREQSDDETEESVKFKRLHKLVNSTRRVRKKLIRVEEMKKPNTEGGEEHVFENSPVLDERAALYSGVHKKPFFYDGAPEKPPEDDSDSLTPSPSSSSLDTWGAGRKLVKTFSKGESRGLIKPPKKMGTFFSYPEEEKAQKVSRSLTEGEMKKGLGSLSHGRTCSFGGFDLTNRSLHVGSNSSDPMGKEGDFVYKEVIKSPTASRISLGKKVKSVKETMRKRMSKKYSSPVSEQSRTLAHGPTPTVRDSGLDGMPGSPALVKPDSEHVDKPKLKAGGSVESLRSSLSGQSSMSGQTVSTTDSSTSNRESVKSEDGDDEEPPYRGPFCGRARVHTDFTPSPYDTDSLKLKKGDIIDIISKPPMGTWMGLLNNKVGTFKFIYVDVLNEEEEKPKRPARRKRKGRPPQPKSVEDLLDRINLKEHMPTFLFNGYEDLDTFKLLEEEDLDELNIRDPEHRAVLLTAVELLQEYDSNSDQSGSQEKLLVDNQGLSGCSPRDSGCYESSENLENGKTQKPSVLSTKSSTESNLKSFNRSQPGNYPTLPLTKSVEVRKQAEEGRLGRGLAPDTAKRCDVPCMTGLNKNRRSLPVSICRSCETLEGPQPVESWPRSHSLDDLQGEADAGKGVPTEGQEACPQNVPEVPQKMSACTSEALPPGRDPTAEDMMLLTQSKRFSDPPKMMAKKLDGSAVASNLGISPPQCVPRNFEAQPPVKPGLTRTSFEGHRKGHDHHPLGTKEGVDVEQSVPETRTQPRHPSQPPPVPAKKSRERLANGLHLVSSLEAPTLPLKKASPASPASPCDCPSPREPRPPSGTEPGSPTCARPPPWLAELPESTSLQEHGVKLGPVLSRKVSCVRGVDLEMLTENKLQAEGIDLTEEPYSDKHGRCGIPEALVQRYAEDLDQPERDVATNMDQIRVKLLRKQHRMAIPSGGLTEICRKPLSPGCVASMSDWLISIGLPMYTSTLSEAGFSMLSQVPSLSHTCLQEAGITEERHIRKLISAARLFKLPSSPEAM</sequence>
<dbReference type="CDD" id="cd11967">
    <property type="entry name" value="SH3_SASH1"/>
    <property type="match status" value="1"/>
</dbReference>
<dbReference type="GO" id="GO:1901224">
    <property type="term" value="P:positive regulation of non-canonical NF-kappaB signal transduction"/>
    <property type="evidence" value="ECO:0007669"/>
    <property type="project" value="TreeGrafter"/>
</dbReference>
<dbReference type="FunFam" id="2.30.30.40:FF:000021">
    <property type="entry name" value="Putative sam and sh3 domain-containing protein 1"/>
    <property type="match status" value="1"/>
</dbReference>
<feature type="compositionally biased region" description="Basic residues" evidence="10">
    <location>
        <begin position="396"/>
        <end position="405"/>
    </location>
</feature>
<feature type="compositionally biased region" description="Low complexity" evidence="10">
    <location>
        <begin position="784"/>
        <end position="801"/>
    </location>
</feature>
<evidence type="ECO:0000259" key="12">
    <source>
        <dbReference type="PROSITE" id="PS50105"/>
    </source>
</evidence>
<evidence type="ECO:0000256" key="9">
    <source>
        <dbReference type="PROSITE-ProRule" id="PRU00192"/>
    </source>
</evidence>
<protein>
    <recommendedName>
        <fullName evidence="8">SAM and SH3 domain-containing protein 1</fullName>
    </recommendedName>
</protein>
<feature type="region of interest" description="Disordered" evidence="10">
    <location>
        <begin position="487"/>
        <end position="545"/>
    </location>
</feature>
<dbReference type="RefSeq" id="XP_027257842.1">
    <property type="nucleotide sequence ID" value="XM_027402041.2"/>
</dbReference>
<dbReference type="Gene3D" id="2.30.30.40">
    <property type="entry name" value="SH3 Domains"/>
    <property type="match status" value="1"/>
</dbReference>
<dbReference type="InterPro" id="IPR036028">
    <property type="entry name" value="SH3-like_dom_sf"/>
</dbReference>
<feature type="domain" description="SH3" evidence="11">
    <location>
        <begin position="328"/>
        <end position="389"/>
    </location>
</feature>
<dbReference type="InterPro" id="IPR037627">
    <property type="entry name" value="SASH1_SAM_repeat1"/>
</dbReference>
<feature type="region of interest" description="Disordered" evidence="10">
    <location>
        <begin position="700"/>
        <end position="766"/>
    </location>
</feature>
<dbReference type="PROSITE" id="PS50105">
    <property type="entry name" value="SAM_DOMAIN"/>
    <property type="match status" value="2"/>
</dbReference>
<evidence type="ECO:0000256" key="8">
    <source>
        <dbReference type="ARBA" id="ARBA00074059"/>
    </source>
</evidence>
<dbReference type="InterPro" id="IPR021090">
    <property type="entry name" value="SPIDER"/>
</dbReference>
<dbReference type="InterPro" id="IPR037630">
    <property type="entry name" value="SASH1_SAM_repeat2"/>
</dbReference>
<gene>
    <name evidence="14" type="primary">LOC100763181</name>
</gene>
<dbReference type="SMART" id="SM00326">
    <property type="entry name" value="SH3"/>
    <property type="match status" value="1"/>
</dbReference>
<keyword evidence="5" id="KW-0677">Repeat</keyword>
<organism evidence="13 14">
    <name type="scientific">Cricetulus griseus</name>
    <name type="common">Chinese hamster</name>
    <name type="synonym">Cricetulus barabensis griseus</name>
    <dbReference type="NCBI Taxonomy" id="10029"/>
    <lineage>
        <taxon>Eukaryota</taxon>
        <taxon>Metazoa</taxon>
        <taxon>Chordata</taxon>
        <taxon>Craniata</taxon>
        <taxon>Vertebrata</taxon>
        <taxon>Euteleostomi</taxon>
        <taxon>Mammalia</taxon>
        <taxon>Eutheria</taxon>
        <taxon>Euarchontoglires</taxon>
        <taxon>Glires</taxon>
        <taxon>Rodentia</taxon>
        <taxon>Myomorpha</taxon>
        <taxon>Muroidea</taxon>
        <taxon>Cricetidae</taxon>
        <taxon>Cricetinae</taxon>
        <taxon>Cricetulus</taxon>
    </lineage>
</organism>
<comment type="subunit">
    <text evidence="7">Interacts with GNAS. Interacts with IQGAP1. Interacts with TRAF6 (via C-terminus); the interaction is LPS-dependent. Interacts with MAP3K7, CHUK and IKBKB.</text>
</comment>
<dbReference type="CDD" id="cd09559">
    <property type="entry name" value="SAM_SASH1_repeat1"/>
    <property type="match status" value="1"/>
</dbReference>
<dbReference type="FunFam" id="1.10.150.50:FF:000038">
    <property type="entry name" value="Putative sam and sh3 domain-containing protein 1"/>
    <property type="match status" value="1"/>
</dbReference>
<feature type="compositionally biased region" description="Polar residues" evidence="10">
    <location>
        <begin position="298"/>
        <end position="310"/>
    </location>
</feature>
<comment type="function">
    <text evidence="6">Is a positive regulator of NF-kappa-B signaling downstream of TLR4 activation. It acts as a scaffold molecule to assemble a molecular complex that includes TRAF6, MAP3K7, CHUK and IKBKB, thereby facilitating NF-kappa-B signaling activation. Regulates TRAF6 and MAP3K7 ubiquitination. Involved in the regulation of cell mobility. Regulates lipolysaccharide (LPS)-induced endothelial cell migration. Is involved in the regulation of skin pigmentation through the control of melanocyte migration in the epidermis.</text>
</comment>
<dbReference type="PANTHER" id="PTHR12301">
    <property type="entry name" value="SAM-DOMAIN, SH3 AND NUCLEAR LOCALIZATION SIGNALS PROTEIN RELATED"/>
    <property type="match status" value="1"/>
</dbReference>
<dbReference type="Pfam" id="PF12485">
    <property type="entry name" value="SPIDER"/>
    <property type="match status" value="1"/>
</dbReference>
<evidence type="ECO:0000256" key="6">
    <source>
        <dbReference type="ARBA" id="ARBA00057807"/>
    </source>
</evidence>
<evidence type="ECO:0000256" key="4">
    <source>
        <dbReference type="ARBA" id="ARBA00022553"/>
    </source>
</evidence>